<evidence type="ECO:0000313" key="1">
    <source>
        <dbReference type="EMBL" id="AAM02077.1"/>
    </source>
</evidence>
<dbReference type="EnsemblBacteria" id="AAM02077">
    <property type="protein sequence ID" value="AAM02077"/>
    <property type="gene ID" value="MK0864"/>
</dbReference>
<organism evidence="1 2">
    <name type="scientific">Methanopyrus kandleri (strain AV19 / DSM 6324 / JCM 9639 / NBRC 100938)</name>
    <dbReference type="NCBI Taxonomy" id="190192"/>
    <lineage>
        <taxon>Archaea</taxon>
        <taxon>Methanobacteriati</taxon>
        <taxon>Methanobacteriota</taxon>
        <taxon>Methanomada group</taxon>
        <taxon>Methanopyri</taxon>
        <taxon>Methanopyrales</taxon>
        <taxon>Methanopyraceae</taxon>
        <taxon>Methanopyrus</taxon>
    </lineage>
</organism>
<dbReference type="InParanoid" id="F1SVK3"/>
<protein>
    <submittedName>
        <fullName evidence="1">Predicted DNA-binding protein</fullName>
    </submittedName>
</protein>
<dbReference type="GO" id="GO:0003677">
    <property type="term" value="F:DNA binding"/>
    <property type="evidence" value="ECO:0007669"/>
    <property type="project" value="UniProtKB-KW"/>
</dbReference>
<sequence>MARKARVTLTLSEDALARVLATKDALEGDSISATVGKLVKFGFAYLREKFPELFEGINLEEYREKARERWFDSGSSRS</sequence>
<reference evidence="1 2" key="1">
    <citation type="journal article" date="2002" name="Proc. Natl. Acad. Sci. U.S.A.">
        <title>The complete genome of hyperthermophile Methanopyrus kandleri AV19 and monophyly of archaeal methanogens.</title>
        <authorList>
            <person name="Slesarev A.I."/>
            <person name="Mezhevaya K.V."/>
            <person name="Makarova K.S."/>
            <person name="Polushin N.N."/>
            <person name="Shcherbinina O.V."/>
            <person name="Shakhova V.V."/>
            <person name="Belova G.I."/>
            <person name="Aravind L."/>
            <person name="Natale D.A."/>
            <person name="Rogozin I.B."/>
            <person name="Tatusov R.L."/>
            <person name="Wolf Y.I."/>
            <person name="Stetter K.O."/>
            <person name="Malykh A.G."/>
            <person name="Koonin E.V."/>
            <person name="Kozyavkin S.A."/>
        </authorList>
    </citation>
    <scope>NUCLEOTIDE SEQUENCE [LARGE SCALE GENOMIC DNA]</scope>
    <source>
        <strain evidence="2">AV19 / DSM 6324 / JCM 9639 / NBRC 100938</strain>
    </source>
</reference>
<dbReference type="OrthoDB" id="372844at2157"/>
<dbReference type="HOGENOM" id="CLU_2613656_0_0_2"/>
<gene>
    <name evidence="1" type="ordered locus">MK0864</name>
</gene>
<dbReference type="STRING" id="190192.MK0864"/>
<evidence type="ECO:0000313" key="2">
    <source>
        <dbReference type="Proteomes" id="UP000001826"/>
    </source>
</evidence>
<dbReference type="EMBL" id="AE009439">
    <property type="protein sequence ID" value="AAM02077.1"/>
    <property type="molecule type" value="Genomic_DNA"/>
</dbReference>
<dbReference type="PaxDb" id="190192-MK0864"/>
<keyword evidence="2" id="KW-1185">Reference proteome</keyword>
<accession>F1SVK3</accession>
<keyword evidence="1" id="KW-0238">DNA-binding</keyword>
<dbReference type="GeneID" id="1476965"/>
<dbReference type="KEGG" id="mka:MK0864"/>
<dbReference type="RefSeq" id="WP_011019232.1">
    <property type="nucleotide sequence ID" value="NC_003551.1"/>
</dbReference>
<dbReference type="Proteomes" id="UP000001826">
    <property type="component" value="Chromosome"/>
</dbReference>
<dbReference type="AlphaFoldDB" id="F1SVK3"/>
<name>F1SVK3_METKA</name>
<proteinExistence type="predicted"/>